<dbReference type="PANTHER" id="PTHR34300">
    <property type="entry name" value="QUEUOSINE PRECURSOR TRANSPORTER-RELATED"/>
    <property type="match status" value="1"/>
</dbReference>
<dbReference type="InterPro" id="IPR003744">
    <property type="entry name" value="YhhQ"/>
</dbReference>
<gene>
    <name evidence="2" type="ORF">AAV32_06230</name>
</gene>
<organism evidence="2 3">
    <name type="scientific">Kerstersia gyiorum</name>
    <dbReference type="NCBI Taxonomy" id="206506"/>
    <lineage>
        <taxon>Bacteria</taxon>
        <taxon>Pseudomonadati</taxon>
        <taxon>Pseudomonadota</taxon>
        <taxon>Betaproteobacteria</taxon>
        <taxon>Burkholderiales</taxon>
        <taxon>Alcaligenaceae</taxon>
        <taxon>Kerstersia</taxon>
    </lineage>
</organism>
<dbReference type="EMBL" id="LBNE01000002">
    <property type="protein sequence ID" value="KKO72614.1"/>
    <property type="molecule type" value="Genomic_DNA"/>
</dbReference>
<protein>
    <recommendedName>
        <fullName evidence="4">VUT family protein</fullName>
    </recommendedName>
</protein>
<feature type="transmembrane region" description="Helical" evidence="1">
    <location>
        <begin position="83"/>
        <end position="102"/>
    </location>
</feature>
<dbReference type="Proteomes" id="UP000078084">
    <property type="component" value="Unassembled WGS sequence"/>
</dbReference>
<reference evidence="2 3" key="1">
    <citation type="submission" date="2015-04" db="EMBL/GenBank/DDBJ databases">
        <title>Genome sequence of Kerstersia gyiorum CG1.</title>
        <authorList>
            <person name="Greninger A.L."/>
            <person name="Kozyreva V."/>
            <person name="Chaturvedi V."/>
        </authorList>
    </citation>
    <scope>NUCLEOTIDE SEQUENCE [LARGE SCALE GENOMIC DNA]</scope>
    <source>
        <strain evidence="2 3">CG1</strain>
    </source>
</reference>
<sequence>MLRALWLAAYVCAILLANVFLDSFIELPWFGLFSIGSIFFAAVFTLRDRLHGYGLPTVYAAIAMALLVTTVYGQFIAHLAPRFLLASFAAVLAGELADTAMFQRLRHRRWHARVLASNAVSVPLDSTAFTLLAFAGAMSAYDMAQIIYADVIGKFLIAAALAWLPFMQIGRRRSAPAAMPVCPGDAS</sequence>
<keyword evidence="1" id="KW-1133">Transmembrane helix</keyword>
<dbReference type="RefSeq" id="WP_068368938.1">
    <property type="nucleotide sequence ID" value="NZ_CP033936.1"/>
</dbReference>
<evidence type="ECO:0000313" key="3">
    <source>
        <dbReference type="Proteomes" id="UP000078084"/>
    </source>
</evidence>
<feature type="transmembrane region" description="Helical" evidence="1">
    <location>
        <begin position="146"/>
        <end position="166"/>
    </location>
</feature>
<dbReference type="PATRIC" id="fig|206506.3.peg.1335"/>
<proteinExistence type="predicted"/>
<feature type="transmembrane region" description="Helical" evidence="1">
    <location>
        <begin position="27"/>
        <end position="46"/>
    </location>
</feature>
<dbReference type="PANTHER" id="PTHR34300:SF2">
    <property type="entry name" value="QUEUOSINE PRECURSOR TRANSPORTER-RELATED"/>
    <property type="match status" value="1"/>
</dbReference>
<evidence type="ECO:0008006" key="4">
    <source>
        <dbReference type="Google" id="ProtNLM"/>
    </source>
</evidence>
<dbReference type="AlphaFoldDB" id="A0A171KUP7"/>
<comment type="caution">
    <text evidence="2">The sequence shown here is derived from an EMBL/GenBank/DDBJ whole genome shotgun (WGS) entry which is preliminary data.</text>
</comment>
<dbReference type="GeneID" id="99726030"/>
<accession>A0A171KUP7</accession>
<feature type="transmembrane region" description="Helical" evidence="1">
    <location>
        <begin position="58"/>
        <end position="77"/>
    </location>
</feature>
<name>A0A171KUP7_9BURK</name>
<dbReference type="Pfam" id="PF02592">
    <property type="entry name" value="Vut_1"/>
    <property type="match status" value="1"/>
</dbReference>
<evidence type="ECO:0000313" key="2">
    <source>
        <dbReference type="EMBL" id="KKO72614.1"/>
    </source>
</evidence>
<keyword evidence="1" id="KW-0812">Transmembrane</keyword>
<feature type="transmembrane region" description="Helical" evidence="1">
    <location>
        <begin position="114"/>
        <end position="140"/>
    </location>
</feature>
<evidence type="ECO:0000256" key="1">
    <source>
        <dbReference type="SAM" id="Phobius"/>
    </source>
</evidence>
<keyword evidence="3" id="KW-1185">Reference proteome</keyword>
<keyword evidence="1" id="KW-0472">Membrane</keyword>
<dbReference type="OrthoDB" id="68227at2"/>